<feature type="transmembrane region" description="Helical" evidence="1">
    <location>
        <begin position="147"/>
        <end position="171"/>
    </location>
</feature>
<reference evidence="2 3" key="1">
    <citation type="submission" date="2007-09" db="EMBL/GenBank/DDBJ databases">
        <title>Draft genome sequence of Peptostreptococcus micros (ATCC 33270).</title>
        <authorList>
            <person name="Sudarsanam P."/>
            <person name="Ley R."/>
            <person name="Guruge J."/>
            <person name="Turnbaugh P.J."/>
            <person name="Mahowald M."/>
            <person name="Liep D."/>
            <person name="Gordon J."/>
        </authorList>
    </citation>
    <scope>NUCLEOTIDE SEQUENCE [LARGE SCALE GENOMIC DNA]</scope>
    <source>
        <strain evidence="2 3">ATCC 33270</strain>
    </source>
</reference>
<keyword evidence="1" id="KW-0472">Membrane</keyword>
<name>A8SIY4_9FIRM</name>
<feature type="transmembrane region" description="Helical" evidence="1">
    <location>
        <begin position="192"/>
        <end position="215"/>
    </location>
</feature>
<reference evidence="2 3" key="2">
    <citation type="submission" date="2007-09" db="EMBL/GenBank/DDBJ databases">
        <authorList>
            <person name="Fulton L."/>
            <person name="Clifton S."/>
            <person name="Fulton B."/>
            <person name="Xu J."/>
            <person name="Minx P."/>
            <person name="Pepin K.H."/>
            <person name="Johnson M."/>
            <person name="Thiruvilangam P."/>
            <person name="Bhonagiri V."/>
            <person name="Nash W.E."/>
            <person name="Mardis E.R."/>
            <person name="Wilson R.K."/>
        </authorList>
    </citation>
    <scope>NUCLEOTIDE SEQUENCE [LARGE SCALE GENOMIC DNA]</scope>
    <source>
        <strain evidence="2 3">ATCC 33270</strain>
    </source>
</reference>
<feature type="transmembrane region" description="Helical" evidence="1">
    <location>
        <begin position="71"/>
        <end position="89"/>
    </location>
</feature>
<evidence type="ECO:0008006" key="4">
    <source>
        <dbReference type="Google" id="ProtNLM"/>
    </source>
</evidence>
<gene>
    <name evidence="2" type="ORF">PEPMIC_00242</name>
</gene>
<sequence>MKKMLKWISSNTFFIDEFVYILCGLISILTAFRGLKNKEARIGTFLFWFLVGIIFAFGGFLVKYLPDQGGIIVGAMLVVCGVLTLTKQVKIGEFTPPTDEERRKNADKIGWKIFIPALIMAGLAFLMSQFKSFNFIIGTDAKGKDIIFGFSTAQVLGVSAVIAFIIALLIAKPKVEDMKEDTSRLLMQVGASSLLPQLLGALGIVFTAAGVGNLIGNFAGSIVGDGGRVAGVVAYCLGMVIFTMIMGNAFAAFTVITIGVGIPFVIAQGGNPAVVGALGMTCGYCGTLLTPMAANFNIVPGAILETKDKYTIIKTQAPMALAMILVHIVLMLVLAF</sequence>
<proteinExistence type="predicted"/>
<feature type="transmembrane region" description="Helical" evidence="1">
    <location>
        <begin position="273"/>
        <end position="296"/>
    </location>
</feature>
<feature type="transmembrane region" description="Helical" evidence="1">
    <location>
        <begin position="109"/>
        <end position="127"/>
    </location>
</feature>
<protein>
    <recommendedName>
        <fullName evidence="4">Permease</fullName>
    </recommendedName>
</protein>
<feature type="transmembrane region" description="Helical" evidence="1">
    <location>
        <begin position="317"/>
        <end position="335"/>
    </location>
</feature>
<dbReference type="eggNOG" id="COG3817">
    <property type="taxonomic scope" value="Bacteria"/>
</dbReference>
<feature type="transmembrane region" description="Helical" evidence="1">
    <location>
        <begin position="12"/>
        <end position="32"/>
    </location>
</feature>
<dbReference type="HOGENOM" id="CLU_078249_0_0_9"/>
<dbReference type="InterPro" id="IPR009323">
    <property type="entry name" value="DUF979"/>
</dbReference>
<feature type="transmembrane region" description="Helical" evidence="1">
    <location>
        <begin position="44"/>
        <end position="65"/>
    </location>
</feature>
<organism evidence="2 3">
    <name type="scientific">Parvimonas micra ATCC 33270</name>
    <dbReference type="NCBI Taxonomy" id="411465"/>
    <lineage>
        <taxon>Bacteria</taxon>
        <taxon>Bacillati</taxon>
        <taxon>Bacillota</taxon>
        <taxon>Tissierellia</taxon>
        <taxon>Tissierellales</taxon>
        <taxon>Peptoniphilaceae</taxon>
        <taxon>Parvimonas</taxon>
    </lineage>
</organism>
<evidence type="ECO:0000313" key="3">
    <source>
        <dbReference type="Proteomes" id="UP000003162"/>
    </source>
</evidence>
<dbReference type="Pfam" id="PF06166">
    <property type="entry name" value="DUF979"/>
    <property type="match status" value="1"/>
</dbReference>
<dbReference type="AlphaFoldDB" id="A8SIY4"/>
<evidence type="ECO:0000256" key="1">
    <source>
        <dbReference type="SAM" id="Phobius"/>
    </source>
</evidence>
<feature type="transmembrane region" description="Helical" evidence="1">
    <location>
        <begin position="227"/>
        <end position="245"/>
    </location>
</feature>
<dbReference type="Proteomes" id="UP000003162">
    <property type="component" value="Unassembled WGS sequence"/>
</dbReference>
<evidence type="ECO:0000313" key="2">
    <source>
        <dbReference type="EMBL" id="EDP24798.1"/>
    </source>
</evidence>
<dbReference type="EMBL" id="ABEE02000014">
    <property type="protein sequence ID" value="EDP24798.1"/>
    <property type="molecule type" value="Genomic_DNA"/>
</dbReference>
<keyword evidence="1" id="KW-0812">Transmembrane</keyword>
<comment type="caution">
    <text evidence="2">The sequence shown here is derived from an EMBL/GenBank/DDBJ whole genome shotgun (WGS) entry which is preliminary data.</text>
</comment>
<accession>A8SIY4</accession>
<keyword evidence="1" id="KW-1133">Transmembrane helix</keyword>